<accession>A0A8B7XL29</accession>
<dbReference type="Gene3D" id="3.30.70.80">
    <property type="entry name" value="Peptidase S8 propeptide/proteinase inhibitor I9"/>
    <property type="match status" value="1"/>
</dbReference>
<dbReference type="InterPro" id="IPR023827">
    <property type="entry name" value="Peptidase_S8_Asp-AS"/>
</dbReference>
<evidence type="ECO:0000259" key="9">
    <source>
        <dbReference type="Pfam" id="PF00082"/>
    </source>
</evidence>
<feature type="active site" description="Charge relay system" evidence="5 6">
    <location>
        <position position="173"/>
    </location>
</feature>
<dbReference type="PROSITE" id="PS00137">
    <property type="entry name" value="SUBTILASE_HIS"/>
    <property type="match status" value="1"/>
</dbReference>
<dbReference type="InterPro" id="IPR034193">
    <property type="entry name" value="PCSK9_ProteinaseK-like"/>
</dbReference>
<dbReference type="PROSITE" id="PS00136">
    <property type="entry name" value="SUBTILASE_ASP"/>
    <property type="match status" value="1"/>
</dbReference>
<dbReference type="GO" id="GO:0006508">
    <property type="term" value="P:proteolysis"/>
    <property type="evidence" value="ECO:0007669"/>
    <property type="project" value="UniProtKB-KW"/>
</dbReference>
<keyword evidence="4 6" id="KW-0720">Serine protease</keyword>
<dbReference type="InterPro" id="IPR000209">
    <property type="entry name" value="Peptidase_S8/S53_dom"/>
</dbReference>
<evidence type="ECO:0000256" key="2">
    <source>
        <dbReference type="ARBA" id="ARBA00022670"/>
    </source>
</evidence>
<dbReference type="OMA" id="KYGFHGY"/>
<name>A0A8B7XL29_ACAPL</name>
<dbReference type="PANTHER" id="PTHR43806:SF58">
    <property type="entry name" value="ALKALINE PROTEASE 1-RELATED"/>
    <property type="match status" value="1"/>
</dbReference>
<dbReference type="Proteomes" id="UP000694845">
    <property type="component" value="Unplaced"/>
</dbReference>
<feature type="signal peptide" evidence="8">
    <location>
        <begin position="1"/>
        <end position="19"/>
    </location>
</feature>
<evidence type="ECO:0000256" key="8">
    <source>
        <dbReference type="SAM" id="SignalP"/>
    </source>
</evidence>
<dbReference type="AlphaFoldDB" id="A0A8B7XL29"/>
<dbReference type="CDD" id="cd04077">
    <property type="entry name" value="Peptidases_S8_PCSK9_ProteinaseK_like"/>
    <property type="match status" value="1"/>
</dbReference>
<dbReference type="InterPro" id="IPR037045">
    <property type="entry name" value="S8pro/Inhibitor_I9_sf"/>
</dbReference>
<keyword evidence="10" id="KW-1185">Reference proteome</keyword>
<dbReference type="PANTHER" id="PTHR43806">
    <property type="entry name" value="PEPTIDASE S8"/>
    <property type="match status" value="1"/>
</dbReference>
<evidence type="ECO:0000256" key="4">
    <source>
        <dbReference type="ARBA" id="ARBA00022825"/>
    </source>
</evidence>
<keyword evidence="3 6" id="KW-0378">Hydrolase</keyword>
<evidence type="ECO:0000256" key="6">
    <source>
        <dbReference type="PROSITE-ProRule" id="PRU01240"/>
    </source>
</evidence>
<dbReference type="GeneID" id="110973921"/>
<dbReference type="PRINTS" id="PR00723">
    <property type="entry name" value="SUBTILISIN"/>
</dbReference>
<dbReference type="InterPro" id="IPR050131">
    <property type="entry name" value="Peptidase_S8_subtilisin-like"/>
</dbReference>
<feature type="active site" description="Charge relay system" evidence="5 6">
    <location>
        <position position="326"/>
    </location>
</feature>
<dbReference type="Gene3D" id="3.40.50.200">
    <property type="entry name" value="Peptidase S8/S53 domain"/>
    <property type="match status" value="1"/>
</dbReference>
<feature type="active site" description="Charge relay system" evidence="5 6">
    <location>
        <position position="142"/>
    </location>
</feature>
<dbReference type="SUPFAM" id="SSF52743">
    <property type="entry name" value="Subtilisin-like"/>
    <property type="match status" value="1"/>
</dbReference>
<dbReference type="KEGG" id="aplc:110973921"/>
<feature type="chain" id="PRO_5034244855" evidence="8">
    <location>
        <begin position="20"/>
        <end position="380"/>
    </location>
</feature>
<evidence type="ECO:0000313" key="11">
    <source>
        <dbReference type="RefSeq" id="XP_022080836.1"/>
    </source>
</evidence>
<dbReference type="PROSITE" id="PS00138">
    <property type="entry name" value="SUBTILASE_SER"/>
    <property type="match status" value="1"/>
</dbReference>
<dbReference type="SUPFAM" id="SSF54897">
    <property type="entry name" value="Protease propeptides/inhibitors"/>
    <property type="match status" value="1"/>
</dbReference>
<feature type="domain" description="Peptidase S8/S53" evidence="9">
    <location>
        <begin position="133"/>
        <end position="361"/>
    </location>
</feature>
<protein>
    <submittedName>
        <fullName evidence="11">Uncharacterized protein LOC110973921</fullName>
    </submittedName>
</protein>
<evidence type="ECO:0000256" key="1">
    <source>
        <dbReference type="ARBA" id="ARBA00011073"/>
    </source>
</evidence>
<evidence type="ECO:0000256" key="5">
    <source>
        <dbReference type="PIRSR" id="PIRSR615500-1"/>
    </source>
</evidence>
<dbReference type="OrthoDB" id="206201at2759"/>
<organism evidence="10 11">
    <name type="scientific">Acanthaster planci</name>
    <name type="common">Crown-of-thorns starfish</name>
    <dbReference type="NCBI Taxonomy" id="133434"/>
    <lineage>
        <taxon>Eukaryota</taxon>
        <taxon>Metazoa</taxon>
        <taxon>Echinodermata</taxon>
        <taxon>Eleutherozoa</taxon>
        <taxon>Asterozoa</taxon>
        <taxon>Asteroidea</taxon>
        <taxon>Valvatacea</taxon>
        <taxon>Valvatida</taxon>
        <taxon>Acanthasteridae</taxon>
        <taxon>Acanthaster</taxon>
    </lineage>
</organism>
<dbReference type="FunFam" id="3.40.50.200:FF:000014">
    <property type="entry name" value="Proteinase K"/>
    <property type="match status" value="1"/>
</dbReference>
<keyword evidence="8" id="KW-0732">Signal</keyword>
<keyword evidence="2 6" id="KW-0645">Protease</keyword>
<dbReference type="GO" id="GO:0005615">
    <property type="term" value="C:extracellular space"/>
    <property type="evidence" value="ECO:0007669"/>
    <property type="project" value="TreeGrafter"/>
</dbReference>
<dbReference type="InterPro" id="IPR022398">
    <property type="entry name" value="Peptidase_S8_His-AS"/>
</dbReference>
<evidence type="ECO:0000313" key="10">
    <source>
        <dbReference type="Proteomes" id="UP000694845"/>
    </source>
</evidence>
<proteinExistence type="inferred from homology"/>
<dbReference type="InterPro" id="IPR023828">
    <property type="entry name" value="Peptidase_S8_Ser-AS"/>
</dbReference>
<comment type="similarity">
    <text evidence="1 6 7">Belongs to the peptidase S8 family.</text>
</comment>
<evidence type="ECO:0000256" key="7">
    <source>
        <dbReference type="RuleBase" id="RU003355"/>
    </source>
</evidence>
<dbReference type="PROSITE" id="PS51892">
    <property type="entry name" value="SUBTILASE"/>
    <property type="match status" value="1"/>
</dbReference>
<dbReference type="InterPro" id="IPR015500">
    <property type="entry name" value="Peptidase_S8_subtilisin-rel"/>
</dbReference>
<dbReference type="RefSeq" id="XP_022080836.1">
    <property type="nucleotide sequence ID" value="XM_022225144.1"/>
</dbReference>
<dbReference type="Pfam" id="PF00082">
    <property type="entry name" value="Peptidase_S8"/>
    <property type="match status" value="1"/>
</dbReference>
<evidence type="ECO:0000256" key="3">
    <source>
        <dbReference type="ARBA" id="ARBA00022801"/>
    </source>
</evidence>
<gene>
    <name evidence="11" type="primary">LOC110973921</name>
</gene>
<dbReference type="InterPro" id="IPR036852">
    <property type="entry name" value="Peptidase_S8/S53_dom_sf"/>
</dbReference>
<dbReference type="GO" id="GO:0004252">
    <property type="term" value="F:serine-type endopeptidase activity"/>
    <property type="evidence" value="ECO:0007669"/>
    <property type="project" value="UniProtKB-UniRule"/>
</dbReference>
<sequence length="380" mass="39590">MRGLILMCTLAVLVVVASGAFAPLRTAKERIAGRYIVGLKDDVDVDMIADRLQGIFRSGKLQARIFKRIRHVMKGLTVELNEKALELVRSLDFVDFVEEDGIVRSQALGSWGLDRINQRDLPLDDSYSPSTDGSGVSVYVIDTGIIPTHVDFGGRATAAYDAIGGDGTDCNGHGTHCAGTVGSDTYGVAKNARLYGVRVLSCLGSGSFSGIIDGMDWVAVNAQFPAVASMSLGGGASLSVDLAVRNLVQAGVTVSVASGNSNADACNYSPARARDAISVGATDSSDSRASFSNYGSCVDIFAPGVDITSTWIGRSNTATSTISGTSMACPHVSGVAALILGQNPSLQPDEVMAQLLADATSGRISNKGILSPNLLLYTNL</sequence>
<reference evidence="11" key="1">
    <citation type="submission" date="2025-08" db="UniProtKB">
        <authorList>
            <consortium name="RefSeq"/>
        </authorList>
    </citation>
    <scope>IDENTIFICATION</scope>
</reference>